<dbReference type="SUPFAM" id="SSF47188">
    <property type="entry name" value="Hemerythrin-like"/>
    <property type="match status" value="1"/>
</dbReference>
<dbReference type="NCBIfam" id="TIGR02481">
    <property type="entry name" value="hemeryth_dom"/>
    <property type="match status" value="1"/>
</dbReference>
<dbReference type="eggNOG" id="COG0840">
    <property type="taxonomic scope" value="Bacteria"/>
</dbReference>
<evidence type="ECO:0000256" key="7">
    <source>
        <dbReference type="SAM" id="Phobius"/>
    </source>
</evidence>
<feature type="transmembrane region" description="Helical" evidence="7">
    <location>
        <begin position="6"/>
        <end position="29"/>
    </location>
</feature>
<evidence type="ECO:0000256" key="4">
    <source>
        <dbReference type="ARBA" id="ARBA00023224"/>
    </source>
</evidence>
<proteinExistence type="inferred from homology"/>
<feature type="transmembrane region" description="Helical" evidence="7">
    <location>
        <begin position="192"/>
        <end position="214"/>
    </location>
</feature>
<protein>
    <submittedName>
        <fullName evidence="10">Methyl-accepting chemotaxis protein</fullName>
    </submittedName>
</protein>
<dbReference type="InterPro" id="IPR016131">
    <property type="entry name" value="Haemerythrin_Fe_BS"/>
</dbReference>
<dbReference type="InterPro" id="IPR035938">
    <property type="entry name" value="Hemerythrin-like_sf"/>
</dbReference>
<dbReference type="Proteomes" id="UP000015350">
    <property type="component" value="Unassembled WGS sequence"/>
</dbReference>
<keyword evidence="3" id="KW-0408">Iron</keyword>
<name>S9TIH0_MAGFU</name>
<dbReference type="InterPro" id="IPR003660">
    <property type="entry name" value="HAMP_dom"/>
</dbReference>
<feature type="domain" description="Methyl-accepting transducer" evidence="8">
    <location>
        <begin position="310"/>
        <end position="546"/>
    </location>
</feature>
<dbReference type="SMART" id="SM00283">
    <property type="entry name" value="MA"/>
    <property type="match status" value="1"/>
</dbReference>
<dbReference type="RefSeq" id="WP_021131956.1">
    <property type="nucleotide sequence ID" value="NZ_AQPH01000023.1"/>
</dbReference>
<evidence type="ECO:0000313" key="10">
    <source>
        <dbReference type="EMBL" id="EPY02031.1"/>
    </source>
</evidence>
<dbReference type="Gene3D" id="1.10.287.950">
    <property type="entry name" value="Methyl-accepting chemotaxis protein"/>
    <property type="match status" value="1"/>
</dbReference>
<keyword evidence="7" id="KW-0472">Membrane</keyword>
<comment type="similarity">
    <text evidence="5">Belongs to the methyl-accepting chemotaxis (MCP) protein family.</text>
</comment>
<dbReference type="PANTHER" id="PTHR32089:SF112">
    <property type="entry name" value="LYSOZYME-LIKE PROTEIN-RELATED"/>
    <property type="match status" value="1"/>
</dbReference>
<dbReference type="OrthoDB" id="3378718at2"/>
<keyword evidence="4 6" id="KW-0807">Transducer</keyword>
<dbReference type="GO" id="GO:0004888">
    <property type="term" value="F:transmembrane signaling receptor activity"/>
    <property type="evidence" value="ECO:0007669"/>
    <property type="project" value="InterPro"/>
</dbReference>
<evidence type="ECO:0000256" key="1">
    <source>
        <dbReference type="ARBA" id="ARBA00010587"/>
    </source>
</evidence>
<dbReference type="InterPro" id="IPR004089">
    <property type="entry name" value="MCPsignal_dom"/>
</dbReference>
<evidence type="ECO:0000259" key="8">
    <source>
        <dbReference type="PROSITE" id="PS50111"/>
    </source>
</evidence>
<dbReference type="GO" id="GO:0007165">
    <property type="term" value="P:signal transduction"/>
    <property type="evidence" value="ECO:0007669"/>
    <property type="project" value="UniProtKB-KW"/>
</dbReference>
<dbReference type="PATRIC" id="fig|1316936.3.peg.1609"/>
<dbReference type="Pfam" id="PF00015">
    <property type="entry name" value="MCPsignal"/>
    <property type="match status" value="1"/>
</dbReference>
<organism evidence="10 11">
    <name type="scientific">Magnetospirillum fulvum MGU-K5</name>
    <dbReference type="NCBI Taxonomy" id="1316936"/>
    <lineage>
        <taxon>Bacteria</taxon>
        <taxon>Pseudomonadati</taxon>
        <taxon>Pseudomonadota</taxon>
        <taxon>Alphaproteobacteria</taxon>
        <taxon>Rhodospirillales</taxon>
        <taxon>Rhodospirillaceae</taxon>
        <taxon>Magnetospirillum</taxon>
    </lineage>
</organism>
<comment type="similarity">
    <text evidence="1">Belongs to the hemerythrin family.</text>
</comment>
<dbReference type="GO" id="GO:0016020">
    <property type="term" value="C:membrane"/>
    <property type="evidence" value="ECO:0007669"/>
    <property type="project" value="InterPro"/>
</dbReference>
<dbReference type="PROSITE" id="PS50885">
    <property type="entry name" value="HAMP"/>
    <property type="match status" value="1"/>
</dbReference>
<dbReference type="InterPro" id="IPR012312">
    <property type="entry name" value="Hemerythrin-like"/>
</dbReference>
<evidence type="ECO:0000313" key="11">
    <source>
        <dbReference type="Proteomes" id="UP000015350"/>
    </source>
</evidence>
<keyword evidence="7" id="KW-0812">Transmembrane</keyword>
<dbReference type="Gene3D" id="1.20.120.50">
    <property type="entry name" value="Hemerythrin-like"/>
    <property type="match status" value="1"/>
</dbReference>
<feature type="domain" description="HAMP" evidence="9">
    <location>
        <begin position="216"/>
        <end position="269"/>
    </location>
</feature>
<evidence type="ECO:0000256" key="6">
    <source>
        <dbReference type="PROSITE-ProRule" id="PRU00284"/>
    </source>
</evidence>
<dbReference type="GO" id="GO:0006935">
    <property type="term" value="P:chemotaxis"/>
    <property type="evidence" value="ECO:0007669"/>
    <property type="project" value="InterPro"/>
</dbReference>
<dbReference type="PROSITE" id="PS50111">
    <property type="entry name" value="CHEMOTAXIS_TRANSDUC_2"/>
    <property type="match status" value="1"/>
</dbReference>
<dbReference type="PROSITE" id="PS00550">
    <property type="entry name" value="HEMERYTHRINS"/>
    <property type="match status" value="1"/>
</dbReference>
<evidence type="ECO:0000259" key="9">
    <source>
        <dbReference type="PROSITE" id="PS50885"/>
    </source>
</evidence>
<dbReference type="NCBIfam" id="NF033749">
    <property type="entry name" value="bact_hemeryth"/>
    <property type="match status" value="1"/>
</dbReference>
<dbReference type="GO" id="GO:0046872">
    <property type="term" value="F:metal ion binding"/>
    <property type="evidence" value="ECO:0007669"/>
    <property type="project" value="UniProtKB-KW"/>
</dbReference>
<gene>
    <name evidence="10" type="ORF">K678_08057</name>
</gene>
<dbReference type="Gene3D" id="6.10.340.10">
    <property type="match status" value="1"/>
</dbReference>
<evidence type="ECO:0000256" key="2">
    <source>
        <dbReference type="ARBA" id="ARBA00022723"/>
    </source>
</evidence>
<dbReference type="InterPro" id="IPR004090">
    <property type="entry name" value="Chemotax_Me-accpt_rcpt"/>
</dbReference>
<evidence type="ECO:0000256" key="5">
    <source>
        <dbReference type="ARBA" id="ARBA00029447"/>
    </source>
</evidence>
<dbReference type="PANTHER" id="PTHR32089">
    <property type="entry name" value="METHYL-ACCEPTING CHEMOTAXIS PROTEIN MCPB"/>
    <property type="match status" value="1"/>
</dbReference>
<dbReference type="EMBL" id="AQPH01000023">
    <property type="protein sequence ID" value="EPY02031.1"/>
    <property type="molecule type" value="Genomic_DNA"/>
</dbReference>
<dbReference type="PRINTS" id="PR00260">
    <property type="entry name" value="CHEMTRNSDUCR"/>
</dbReference>
<reference evidence="10 11" key="1">
    <citation type="submission" date="2013-04" db="EMBL/GenBank/DDBJ databases">
        <authorList>
            <person name="Kuznetsov B."/>
            <person name="Ivanovsky R."/>
        </authorList>
    </citation>
    <scope>NUCLEOTIDE SEQUENCE [LARGE SCALE GENOMIC DNA]</scope>
    <source>
        <strain evidence="10 11">MGU-K5</strain>
    </source>
</reference>
<dbReference type="Pfam" id="PF00672">
    <property type="entry name" value="HAMP"/>
    <property type="match status" value="1"/>
</dbReference>
<dbReference type="SUPFAM" id="SSF58104">
    <property type="entry name" value="Methyl-accepting chemotaxis protein (MCP) signaling domain"/>
    <property type="match status" value="1"/>
</dbReference>
<keyword evidence="7" id="KW-1133">Transmembrane helix</keyword>
<dbReference type="Pfam" id="PF01814">
    <property type="entry name" value="Hemerythrin"/>
    <property type="match status" value="1"/>
</dbReference>
<dbReference type="STRING" id="1316936.K678_08057"/>
<evidence type="ECO:0000256" key="3">
    <source>
        <dbReference type="ARBA" id="ARBA00023004"/>
    </source>
</evidence>
<accession>S9TIH0</accession>
<comment type="caution">
    <text evidence="10">The sequence shown here is derived from an EMBL/GenBank/DDBJ whole genome shotgun (WGS) entry which is preliminary data.</text>
</comment>
<keyword evidence="2" id="KW-0479">Metal-binding</keyword>
<dbReference type="AlphaFoldDB" id="S9TIH0"/>
<dbReference type="InterPro" id="IPR012827">
    <property type="entry name" value="Hemerythrin_metal-bd"/>
</dbReference>
<sequence>MQNISILLKIMTLVTVMAIITGIVGYLGVSNANYLAMAGQQIDNADGLALKAARLNQAIVAFNRTEYRAAMDPTPETIAIITKANQERRIFVEATIKELKSGADGQGLELLNKVESQYKEYSDRLQDNLLKIQKYGSTTQIDQSQREITNAVASSRAIIDKLQESVTNLDNYFDVAGTKIAQQGLETSKEKIFFMILASLVGVIAGVIIGYLIGNFGISKPIGRAVQGLKALSDGNTGVEIYGVGRKDEIGLIAKTMQVFKETLIRTREMETEQKEQKRRADADRLAAMRKMADLFEGSVGAIVGTVTAAAGELQSASEQMSGTATRTSSQATAVASAAQQASVNVQTVASATEQLACSIQEIAHQVERSQSVSVRARTEATDTTSHVQELSDQVSKIGDIVTLINDIASQTNLLALNATIEAARAGDAGKGFSVVAGEVKNLANQTARATSEIAAQIQAVQKGTSSAVLAINGIAAVISEMSEISAAVSAAVQQQTAATGEIARNIEQASAGTSDVSVNIVCVEKAAKETGTAAVQINTASGNLSRQAEILRDEVGRFLVQVRADGGEGDLLLWDDSQTFGVASIDLHHKEMFRMINDSYKLMMSGQGAVASARMLEKLSGALQRHFAEEEAQMSQLGYPGAAAHHQNHETFLKRAADLRRDIEANRPEATGKLFDYLASWLTDHIRGEDTAFATYLKTARAA</sequence>
<dbReference type="SMART" id="SM00304">
    <property type="entry name" value="HAMP"/>
    <property type="match status" value="2"/>
</dbReference>
<dbReference type="CDD" id="cd12107">
    <property type="entry name" value="Hemerythrin"/>
    <property type="match status" value="1"/>
</dbReference>